<gene>
    <name evidence="2" type="ORF">ACFO3M_04965</name>
</gene>
<name>A0ABV9LFH9_9ACTN</name>
<dbReference type="Proteomes" id="UP001596025">
    <property type="component" value="Unassembled WGS sequence"/>
</dbReference>
<dbReference type="SUPFAM" id="SSF51182">
    <property type="entry name" value="RmlC-like cupins"/>
    <property type="match status" value="1"/>
</dbReference>
<evidence type="ECO:0000259" key="1">
    <source>
        <dbReference type="Pfam" id="PF06172"/>
    </source>
</evidence>
<evidence type="ECO:0000313" key="3">
    <source>
        <dbReference type="Proteomes" id="UP001596025"/>
    </source>
</evidence>
<evidence type="ECO:0000313" key="2">
    <source>
        <dbReference type="EMBL" id="MFC4692734.1"/>
    </source>
</evidence>
<dbReference type="Gene3D" id="2.60.120.10">
    <property type="entry name" value="Jelly Rolls"/>
    <property type="match status" value="1"/>
</dbReference>
<dbReference type="InterPro" id="IPR014710">
    <property type="entry name" value="RmlC-like_jellyroll"/>
</dbReference>
<dbReference type="InterPro" id="IPR039935">
    <property type="entry name" value="YML079W-like"/>
</dbReference>
<dbReference type="InterPro" id="IPR009327">
    <property type="entry name" value="Cupin_DUF985"/>
</dbReference>
<feature type="domain" description="DUF985" evidence="1">
    <location>
        <begin position="25"/>
        <end position="137"/>
    </location>
</feature>
<organism evidence="2 3">
    <name type="scientific">Geodermatophilus arenarius</name>
    <dbReference type="NCBI Taxonomy" id="1137990"/>
    <lineage>
        <taxon>Bacteria</taxon>
        <taxon>Bacillati</taxon>
        <taxon>Actinomycetota</taxon>
        <taxon>Actinomycetes</taxon>
        <taxon>Geodermatophilales</taxon>
        <taxon>Geodermatophilaceae</taxon>
        <taxon>Geodermatophilus</taxon>
    </lineage>
</organism>
<protein>
    <submittedName>
        <fullName evidence="2">Cupin domain-containing protein</fullName>
    </submittedName>
</protein>
<dbReference type="EMBL" id="JBHSGR010000004">
    <property type="protein sequence ID" value="MFC4692734.1"/>
    <property type="molecule type" value="Genomic_DNA"/>
</dbReference>
<reference evidence="3" key="1">
    <citation type="journal article" date="2019" name="Int. J. Syst. Evol. Microbiol.">
        <title>The Global Catalogue of Microorganisms (GCM) 10K type strain sequencing project: providing services to taxonomists for standard genome sequencing and annotation.</title>
        <authorList>
            <consortium name="The Broad Institute Genomics Platform"/>
            <consortium name="The Broad Institute Genome Sequencing Center for Infectious Disease"/>
            <person name="Wu L."/>
            <person name="Ma J."/>
        </authorList>
    </citation>
    <scope>NUCLEOTIDE SEQUENCE [LARGE SCALE GENOMIC DNA]</scope>
    <source>
        <strain evidence="3">CCUG 62763</strain>
    </source>
</reference>
<keyword evidence="3" id="KW-1185">Reference proteome</keyword>
<accession>A0ABV9LFH9</accession>
<dbReference type="InterPro" id="IPR011051">
    <property type="entry name" value="RmlC_Cupin_sf"/>
</dbReference>
<dbReference type="PANTHER" id="PTHR33387:SF3">
    <property type="entry name" value="DUF985 DOMAIN-CONTAINING PROTEIN"/>
    <property type="match status" value="1"/>
</dbReference>
<dbReference type="Pfam" id="PF06172">
    <property type="entry name" value="Cupin_5"/>
    <property type="match status" value="1"/>
</dbReference>
<proteinExistence type="predicted"/>
<sequence length="138" mass="14437">MSPGGRVPPRGPSGPRSPVAATAIRLGLEPHPEGGWYRRTWTSPAAVGDRPAATAILYLLAPGESSAPHTVDADELWLWHGPGALVLHVGDERTVLDAAHPQVLVPAGARQSTAPAEDEVLVTCVVSPGFAWSGFRLV</sequence>
<dbReference type="RefSeq" id="WP_387987123.1">
    <property type="nucleotide sequence ID" value="NZ_JBHSGR010000004.1"/>
</dbReference>
<dbReference type="CDD" id="cd06121">
    <property type="entry name" value="cupin_YML079wp"/>
    <property type="match status" value="1"/>
</dbReference>
<dbReference type="PANTHER" id="PTHR33387">
    <property type="entry name" value="RMLC-LIKE JELLY ROLL FOLD PROTEIN"/>
    <property type="match status" value="1"/>
</dbReference>
<comment type="caution">
    <text evidence="2">The sequence shown here is derived from an EMBL/GenBank/DDBJ whole genome shotgun (WGS) entry which is preliminary data.</text>
</comment>